<feature type="compositionally biased region" description="Pro residues" evidence="3">
    <location>
        <begin position="219"/>
        <end position="230"/>
    </location>
</feature>
<evidence type="ECO:0000256" key="3">
    <source>
        <dbReference type="SAM" id="MobiDB-lite"/>
    </source>
</evidence>
<dbReference type="GO" id="GO:0003676">
    <property type="term" value="F:nucleic acid binding"/>
    <property type="evidence" value="ECO:0007669"/>
    <property type="project" value="InterPro"/>
</dbReference>
<evidence type="ECO:0000256" key="2">
    <source>
        <dbReference type="ARBA" id="ARBA00022801"/>
    </source>
</evidence>
<dbReference type="PANTHER" id="PTHR13620">
    <property type="entry name" value="3-5 EXONUCLEASE"/>
    <property type="match status" value="1"/>
</dbReference>
<sequence length="237" mass="27087">MQASPNTEGAYYSHLLYRGPEGQMISLHYCPTMETAEKVAKYFLDEKVLGFDIEWRPWGSGRSIKDNVSLIQLACEDRIALFHISQFKGNSIEQLLPPTLKTILESPNILKVGVNIKGDFGRLQTYLGVHARGKYELSRLYNLVKFSATDPSKVNNKMVSLARQVEEHLQLPLLKDSDVREGDWRLGLNKKQMRYAATDAYAGLRIFDVLEEKRKKLKPIPPLPMPTDFDPPPRLRE</sequence>
<keyword evidence="6" id="KW-1185">Reference proteome</keyword>
<dbReference type="InterPro" id="IPR051132">
    <property type="entry name" value="3-5_Exonuclease_domain"/>
</dbReference>
<keyword evidence="2" id="KW-0378">Hydrolase</keyword>
<organism evidence="5 6">
    <name type="scientific">Lojkania enalia</name>
    <dbReference type="NCBI Taxonomy" id="147567"/>
    <lineage>
        <taxon>Eukaryota</taxon>
        <taxon>Fungi</taxon>
        <taxon>Dikarya</taxon>
        <taxon>Ascomycota</taxon>
        <taxon>Pezizomycotina</taxon>
        <taxon>Dothideomycetes</taxon>
        <taxon>Pleosporomycetidae</taxon>
        <taxon>Pleosporales</taxon>
        <taxon>Pleosporales incertae sedis</taxon>
        <taxon>Lojkania</taxon>
    </lineage>
</organism>
<dbReference type="GO" id="GO:0005737">
    <property type="term" value="C:cytoplasm"/>
    <property type="evidence" value="ECO:0007669"/>
    <property type="project" value="TreeGrafter"/>
</dbReference>
<dbReference type="Gene3D" id="3.30.420.10">
    <property type="entry name" value="Ribonuclease H-like superfamily/Ribonuclease H"/>
    <property type="match status" value="1"/>
</dbReference>
<reference evidence="6" key="1">
    <citation type="journal article" date="2020" name="Stud. Mycol.">
        <title>101 Dothideomycetes genomes: A test case for predicting lifestyles and emergence of pathogens.</title>
        <authorList>
            <person name="Haridas S."/>
            <person name="Albert R."/>
            <person name="Binder M."/>
            <person name="Bloem J."/>
            <person name="LaButti K."/>
            <person name="Salamov A."/>
            <person name="Andreopoulos B."/>
            <person name="Baker S."/>
            <person name="Barry K."/>
            <person name="Bills G."/>
            <person name="Bluhm B."/>
            <person name="Cannon C."/>
            <person name="Castanera R."/>
            <person name="Culley D."/>
            <person name="Daum C."/>
            <person name="Ezra D."/>
            <person name="Gonzalez J."/>
            <person name="Henrissat B."/>
            <person name="Kuo A."/>
            <person name="Liang C."/>
            <person name="Lipzen A."/>
            <person name="Lutzoni F."/>
            <person name="Magnuson J."/>
            <person name="Mondo S."/>
            <person name="Nolan M."/>
            <person name="Ohm R."/>
            <person name="Pangilinan J."/>
            <person name="Park H.-J."/>
            <person name="Ramirez L."/>
            <person name="Alfaro M."/>
            <person name="Sun H."/>
            <person name="Tritt A."/>
            <person name="Yoshinaga Y."/>
            <person name="Zwiers L.-H."/>
            <person name="Turgeon B."/>
            <person name="Goodwin S."/>
            <person name="Spatafora J."/>
            <person name="Crous P."/>
            <person name="Grigoriev I."/>
        </authorList>
    </citation>
    <scope>NUCLEOTIDE SEQUENCE [LARGE SCALE GENOMIC DNA]</scope>
    <source>
        <strain evidence="6">CBS 304.66</strain>
    </source>
</reference>
<dbReference type="Pfam" id="PF01612">
    <property type="entry name" value="DNA_pol_A_exo1"/>
    <property type="match status" value="1"/>
</dbReference>
<evidence type="ECO:0000256" key="1">
    <source>
        <dbReference type="ARBA" id="ARBA00022722"/>
    </source>
</evidence>
<dbReference type="PANTHER" id="PTHR13620:SF104">
    <property type="entry name" value="EXONUCLEASE 3'-5' DOMAIN-CONTAINING PROTEIN 2"/>
    <property type="match status" value="1"/>
</dbReference>
<dbReference type="GO" id="GO:0006139">
    <property type="term" value="P:nucleobase-containing compound metabolic process"/>
    <property type="evidence" value="ECO:0007669"/>
    <property type="project" value="InterPro"/>
</dbReference>
<evidence type="ECO:0000259" key="4">
    <source>
        <dbReference type="SMART" id="SM00474"/>
    </source>
</evidence>
<dbReference type="AlphaFoldDB" id="A0A9P4MZ04"/>
<dbReference type="CDD" id="cd06141">
    <property type="entry name" value="WRN_exo"/>
    <property type="match status" value="1"/>
</dbReference>
<dbReference type="SMART" id="SM00474">
    <property type="entry name" value="35EXOc"/>
    <property type="match status" value="1"/>
</dbReference>
<protein>
    <submittedName>
        <fullName evidence="5">Ribonuclease H-like protein</fullName>
    </submittedName>
</protein>
<dbReference type="InterPro" id="IPR036397">
    <property type="entry name" value="RNaseH_sf"/>
</dbReference>
<dbReference type="Proteomes" id="UP000800093">
    <property type="component" value="Unassembled WGS sequence"/>
</dbReference>
<name>A0A9P4MZ04_9PLEO</name>
<dbReference type="InterPro" id="IPR002562">
    <property type="entry name" value="3'-5'_exonuclease_dom"/>
</dbReference>
<dbReference type="GO" id="GO:0005634">
    <property type="term" value="C:nucleus"/>
    <property type="evidence" value="ECO:0007669"/>
    <property type="project" value="TreeGrafter"/>
</dbReference>
<feature type="non-terminal residue" evidence="5">
    <location>
        <position position="237"/>
    </location>
</feature>
<dbReference type="InterPro" id="IPR012337">
    <property type="entry name" value="RNaseH-like_sf"/>
</dbReference>
<feature type="region of interest" description="Disordered" evidence="3">
    <location>
        <begin position="218"/>
        <end position="237"/>
    </location>
</feature>
<feature type="domain" description="3'-5' exonuclease" evidence="4">
    <location>
        <begin position="30"/>
        <end position="215"/>
    </location>
</feature>
<dbReference type="SUPFAM" id="SSF53098">
    <property type="entry name" value="Ribonuclease H-like"/>
    <property type="match status" value="1"/>
</dbReference>
<gene>
    <name evidence="5" type="ORF">CC78DRAFT_524195</name>
</gene>
<dbReference type="OrthoDB" id="1920326at2759"/>
<dbReference type="EMBL" id="ML986697">
    <property type="protein sequence ID" value="KAF2259827.1"/>
    <property type="molecule type" value="Genomic_DNA"/>
</dbReference>
<evidence type="ECO:0000313" key="5">
    <source>
        <dbReference type="EMBL" id="KAF2259827.1"/>
    </source>
</evidence>
<accession>A0A9P4MZ04</accession>
<evidence type="ECO:0000313" key="6">
    <source>
        <dbReference type="Proteomes" id="UP000800093"/>
    </source>
</evidence>
<proteinExistence type="predicted"/>
<keyword evidence="1" id="KW-0540">Nuclease</keyword>
<dbReference type="GO" id="GO:0008408">
    <property type="term" value="F:3'-5' exonuclease activity"/>
    <property type="evidence" value="ECO:0007669"/>
    <property type="project" value="InterPro"/>
</dbReference>
<comment type="caution">
    <text evidence="5">The sequence shown here is derived from an EMBL/GenBank/DDBJ whole genome shotgun (WGS) entry which is preliminary data.</text>
</comment>